<accession>A0A1G4SFJ2</accession>
<dbReference type="STRING" id="260084.SAMN02927928_2644"/>
<gene>
    <name evidence="1" type="ORF">SAMN02927928_2644</name>
</gene>
<proteinExistence type="predicted"/>
<sequence>MTEAVTRLVEGLRDAGFTINPLKSSPLWQVDGRGPMSTAQLIDLASKLRLTTSRPH</sequence>
<protein>
    <submittedName>
        <fullName evidence="1">Uncharacterized protein</fullName>
    </submittedName>
</protein>
<dbReference type="RefSeq" id="WP_170828319.1">
    <property type="nucleotide sequence ID" value="NZ_CBCRYE010000002.1"/>
</dbReference>
<name>A0A1G4SFJ2_9CAUL</name>
<organism evidence="1 2">
    <name type="scientific">Asticcacaulis taihuensis</name>
    <dbReference type="NCBI Taxonomy" id="260084"/>
    <lineage>
        <taxon>Bacteria</taxon>
        <taxon>Pseudomonadati</taxon>
        <taxon>Pseudomonadota</taxon>
        <taxon>Alphaproteobacteria</taxon>
        <taxon>Caulobacterales</taxon>
        <taxon>Caulobacteraceae</taxon>
        <taxon>Asticcacaulis</taxon>
    </lineage>
</organism>
<keyword evidence="2" id="KW-1185">Reference proteome</keyword>
<evidence type="ECO:0000313" key="1">
    <source>
        <dbReference type="EMBL" id="SCW67838.1"/>
    </source>
</evidence>
<evidence type="ECO:0000313" key="2">
    <source>
        <dbReference type="Proteomes" id="UP000199150"/>
    </source>
</evidence>
<reference evidence="2" key="1">
    <citation type="submission" date="2016-10" db="EMBL/GenBank/DDBJ databases">
        <authorList>
            <person name="Varghese N."/>
            <person name="Submissions S."/>
        </authorList>
    </citation>
    <scope>NUCLEOTIDE SEQUENCE [LARGE SCALE GENOMIC DNA]</scope>
    <source>
        <strain evidence="2">CGMCC 1.3431</strain>
    </source>
</reference>
<dbReference type="Proteomes" id="UP000199150">
    <property type="component" value="Unassembled WGS sequence"/>
</dbReference>
<dbReference type="AlphaFoldDB" id="A0A1G4SFJ2"/>
<dbReference type="EMBL" id="FMTS01000004">
    <property type="protein sequence ID" value="SCW67838.1"/>
    <property type="molecule type" value="Genomic_DNA"/>
</dbReference>